<dbReference type="SUPFAM" id="SSF56112">
    <property type="entry name" value="Protein kinase-like (PK-like)"/>
    <property type="match status" value="1"/>
</dbReference>
<dbReference type="KEGG" id="tsph:KIH39_02570"/>
<sequence>MLRIEQNAEPIPGYRLIQRIGSGGFGEVWKAEAPGGLHKAIKIIYGNLIATSAFEDQNSLRHAEQELKALRRIQSIRHPYLLSLERYDIIENRLFIVMELADCNLWEHYRLYRGKQQPGIPRKELLNYLAEAAEVLDLMYVNHQLQHLDVKPQNLFLLHNHVKVADFGLVKELEGLQSAVTGGVTPVYAAPETLRGMVTPYCDQYSLAIVYQELLTGTRPFEGVNPQQLVLMHTHGIPNLSALPSNERAIIGRALSKIPENRFNSCKELIQALSNIRGEPVEFVPHALLSEEKVEESCKFGELARGTSETPFPASNLRNTDHFGDQVNSMIRSPIVIPEITGDGCIRPIIMIGLGGTGLKIMKEFRKQMISEYGLPNNLPNIRMLFLDTDPNLMEQIRDEGYYPYLRKEEIIHAKLHRSSYYLKPRRHGRTIIEGWFDPQLLYKLPRQPRTLGIRAFGRVAFIDHYRSIVDKIENFILKAIHPDALAKAAKHTQLGLRTNRPRIYIATGLGGGTGSGMFIDAAYAVKHKLKKMGLPDSEVVGLFQVPNVDREKLDGTALSNSYASLRELHHYTQKPENYSAIFDERDSVVKPTHSPYDRFYCFPYGNSISGNSNDSLDLKVTGTESIVDLLMNDAFSPFGRHLDRQRQRTTDTTNTDTCFTTLEKASHNWPRKLVHQHLSDWLAQTVIARWISNDSGILEDKVRSRISQRWSEFELSVDNLSAVLEAEIVKLLGKQISQFLEEETSVLQSKGWFSRDPDPMTVWEVVSRIRSAFGNPEDKQVSTSLSKTEKAIQYRTDLLVKDLTPKVVGISSSMTDEYDFRLAGAIVANEMMHQTLNQICGKLDETKNDQFARANQALRFLNVVSTSEQTKTRSSTLMDALNTYVRSWLQYMYCQSMIQIYRCAERSLLTQHQELCYSRKQLMDLLRQMRQNAVGTLPETRSLLLPFGAGSLQDAIDIFKDMLSPEDMREVDQKMQLKIEKQFNLAVDSAKKNKQLETSLQEIVEEQARQFILMKLNQVDFSDIYAQKFPDFGSLSESLQELFFQAEPEYRVTVCTGQEVCIVGMPESLQSALLDQGEIKLPTANFAYATSRDEVYVYREYSGIPIRYLPQAGPFAEDAYLNSLHMGTNPHCRFDVLQWEDIESSAEYVHE</sequence>
<evidence type="ECO:0000313" key="6">
    <source>
        <dbReference type="EMBL" id="QVL32823.1"/>
    </source>
</evidence>
<dbReference type="InterPro" id="IPR000719">
    <property type="entry name" value="Prot_kinase_dom"/>
</dbReference>
<keyword evidence="4" id="KW-0067">ATP-binding</keyword>
<dbReference type="InterPro" id="IPR045269">
    <property type="entry name" value="Atg1-like"/>
</dbReference>
<dbReference type="InterPro" id="IPR025904">
    <property type="entry name" value="Tubulin-like"/>
</dbReference>
<gene>
    <name evidence="6" type="ORF">KIH39_02570</name>
</gene>
<name>A0A8E6B947_9BACT</name>
<dbReference type="GO" id="GO:0005524">
    <property type="term" value="F:ATP binding"/>
    <property type="evidence" value="ECO:0007669"/>
    <property type="project" value="UniProtKB-KW"/>
</dbReference>
<dbReference type="Gene3D" id="3.40.50.1440">
    <property type="entry name" value="Tubulin/FtsZ, GTPase domain"/>
    <property type="match status" value="1"/>
</dbReference>
<accession>A0A8E6B947</accession>
<dbReference type="GO" id="GO:0004674">
    <property type="term" value="F:protein serine/threonine kinase activity"/>
    <property type="evidence" value="ECO:0007669"/>
    <property type="project" value="InterPro"/>
</dbReference>
<dbReference type="PROSITE" id="PS00108">
    <property type="entry name" value="PROTEIN_KINASE_ST"/>
    <property type="match status" value="1"/>
</dbReference>
<dbReference type="InterPro" id="IPR008271">
    <property type="entry name" value="Ser/Thr_kinase_AS"/>
</dbReference>
<feature type="domain" description="Protein kinase" evidence="5">
    <location>
        <begin position="14"/>
        <end position="289"/>
    </location>
</feature>
<dbReference type="GO" id="GO:0005776">
    <property type="term" value="C:autophagosome"/>
    <property type="evidence" value="ECO:0007669"/>
    <property type="project" value="TreeGrafter"/>
</dbReference>
<dbReference type="SUPFAM" id="SSF52490">
    <property type="entry name" value="Tubulin nucleotide-binding domain-like"/>
    <property type="match status" value="1"/>
</dbReference>
<proteinExistence type="predicted"/>
<dbReference type="EMBL" id="CP074694">
    <property type="protein sequence ID" value="QVL32823.1"/>
    <property type="molecule type" value="Genomic_DNA"/>
</dbReference>
<dbReference type="Gene3D" id="1.10.510.10">
    <property type="entry name" value="Transferase(Phosphotransferase) domain 1"/>
    <property type="match status" value="1"/>
</dbReference>
<dbReference type="Pfam" id="PF00069">
    <property type="entry name" value="Pkinase"/>
    <property type="match status" value="1"/>
</dbReference>
<evidence type="ECO:0000313" key="7">
    <source>
        <dbReference type="Proteomes" id="UP000676194"/>
    </source>
</evidence>
<keyword evidence="3 6" id="KW-0418">Kinase</keyword>
<keyword evidence="7" id="KW-1185">Reference proteome</keyword>
<evidence type="ECO:0000256" key="4">
    <source>
        <dbReference type="ARBA" id="ARBA00022840"/>
    </source>
</evidence>
<dbReference type="InterPro" id="IPR036525">
    <property type="entry name" value="Tubulin/FtsZ_GTPase_sf"/>
</dbReference>
<dbReference type="CDD" id="cd14014">
    <property type="entry name" value="STKc_PknB_like"/>
    <property type="match status" value="1"/>
</dbReference>
<keyword evidence="2" id="KW-0547">Nucleotide-binding</keyword>
<evidence type="ECO:0000259" key="5">
    <source>
        <dbReference type="PROSITE" id="PS50011"/>
    </source>
</evidence>
<reference evidence="6" key="1">
    <citation type="submission" date="2021-05" db="EMBL/GenBank/DDBJ databases">
        <title>Complete genome sequence of the cellulolytic planctomycete Telmatocola sphagniphila SP2T and characterization of the first cellulase from planctomycetes.</title>
        <authorList>
            <person name="Rakitin A.L."/>
            <person name="Beletsky A.V."/>
            <person name="Naumoff D.G."/>
            <person name="Kulichevskaya I.S."/>
            <person name="Mardanov A.V."/>
            <person name="Ravin N.V."/>
            <person name="Dedysh S.N."/>
        </authorList>
    </citation>
    <scope>NUCLEOTIDE SEQUENCE</scope>
    <source>
        <strain evidence="6">SP2T</strain>
    </source>
</reference>
<dbReference type="GO" id="GO:0000407">
    <property type="term" value="C:phagophore assembly site"/>
    <property type="evidence" value="ECO:0007669"/>
    <property type="project" value="TreeGrafter"/>
</dbReference>
<protein>
    <submittedName>
        <fullName evidence="6">Protein kinase</fullName>
    </submittedName>
</protein>
<evidence type="ECO:0000256" key="2">
    <source>
        <dbReference type="ARBA" id="ARBA00022741"/>
    </source>
</evidence>
<evidence type="ECO:0000256" key="3">
    <source>
        <dbReference type="ARBA" id="ARBA00022777"/>
    </source>
</evidence>
<dbReference type="PANTHER" id="PTHR24348:SF22">
    <property type="entry name" value="NON-SPECIFIC SERINE_THREONINE PROTEIN KINASE"/>
    <property type="match status" value="1"/>
</dbReference>
<dbReference type="InterPro" id="IPR011009">
    <property type="entry name" value="Kinase-like_dom_sf"/>
</dbReference>
<dbReference type="AlphaFoldDB" id="A0A8E6B947"/>
<evidence type="ECO:0000256" key="1">
    <source>
        <dbReference type="ARBA" id="ARBA00022679"/>
    </source>
</evidence>
<organism evidence="6 7">
    <name type="scientific">Telmatocola sphagniphila</name>
    <dbReference type="NCBI Taxonomy" id="1123043"/>
    <lineage>
        <taxon>Bacteria</taxon>
        <taxon>Pseudomonadati</taxon>
        <taxon>Planctomycetota</taxon>
        <taxon>Planctomycetia</taxon>
        <taxon>Gemmatales</taxon>
        <taxon>Gemmataceae</taxon>
    </lineage>
</organism>
<keyword evidence="1" id="KW-0808">Transferase</keyword>
<dbReference type="GO" id="GO:0005829">
    <property type="term" value="C:cytosol"/>
    <property type="evidence" value="ECO:0007669"/>
    <property type="project" value="TreeGrafter"/>
</dbReference>
<dbReference type="Proteomes" id="UP000676194">
    <property type="component" value="Chromosome"/>
</dbReference>
<dbReference type="RefSeq" id="WP_213497713.1">
    <property type="nucleotide sequence ID" value="NZ_CP074694.1"/>
</dbReference>
<dbReference type="Pfam" id="PF13809">
    <property type="entry name" value="Tubulin_2"/>
    <property type="match status" value="1"/>
</dbReference>
<dbReference type="PANTHER" id="PTHR24348">
    <property type="entry name" value="SERINE/THREONINE-PROTEIN KINASE UNC-51-RELATED"/>
    <property type="match status" value="1"/>
</dbReference>
<dbReference type="PROSITE" id="PS50011">
    <property type="entry name" value="PROTEIN_KINASE_DOM"/>
    <property type="match status" value="1"/>
</dbReference>
<dbReference type="SMART" id="SM00220">
    <property type="entry name" value="S_TKc"/>
    <property type="match status" value="1"/>
</dbReference>
<dbReference type="GO" id="GO:0016020">
    <property type="term" value="C:membrane"/>
    <property type="evidence" value="ECO:0007669"/>
    <property type="project" value="TreeGrafter"/>
</dbReference>